<dbReference type="RefSeq" id="WP_034700805.1">
    <property type="nucleotide sequence ID" value="NZ_JPRO01000001.1"/>
</dbReference>
<dbReference type="GO" id="GO:0030497">
    <property type="term" value="P:fatty acid elongation"/>
    <property type="evidence" value="ECO:0007669"/>
    <property type="project" value="UniProtKB-ARBA"/>
</dbReference>
<comment type="catalytic activity">
    <reaction evidence="11">
        <text>a fatty acyl-[ACP] + malonyl-[ACP] + H(+) = a 3-oxoacyl-[ACP] + holo-[ACP] + CO2</text>
        <dbReference type="Rhea" id="RHEA:22836"/>
        <dbReference type="Rhea" id="RHEA-COMP:9623"/>
        <dbReference type="Rhea" id="RHEA-COMP:9685"/>
        <dbReference type="Rhea" id="RHEA-COMP:9916"/>
        <dbReference type="Rhea" id="RHEA-COMP:14125"/>
        <dbReference type="ChEBI" id="CHEBI:15378"/>
        <dbReference type="ChEBI" id="CHEBI:16526"/>
        <dbReference type="ChEBI" id="CHEBI:64479"/>
        <dbReference type="ChEBI" id="CHEBI:78449"/>
        <dbReference type="ChEBI" id="CHEBI:78776"/>
        <dbReference type="ChEBI" id="CHEBI:138651"/>
    </reaction>
</comment>
<reference evidence="15 16" key="1">
    <citation type="submission" date="2014-07" db="EMBL/GenBank/DDBJ databases">
        <title>Genome of Chryseobacterium luteum DSM 18605.</title>
        <authorList>
            <person name="Stropko S.J."/>
            <person name="Pipes S.E."/>
            <person name="Newman J.D."/>
        </authorList>
    </citation>
    <scope>NUCLEOTIDE SEQUENCE [LARGE SCALE GENOMIC DNA]</scope>
    <source>
        <strain evidence="15 16">DSM 18605</strain>
    </source>
</reference>
<dbReference type="InterPro" id="IPR018201">
    <property type="entry name" value="Ketoacyl_synth_AS"/>
</dbReference>
<dbReference type="SUPFAM" id="SSF53901">
    <property type="entry name" value="Thiolase-like"/>
    <property type="match status" value="2"/>
</dbReference>
<dbReference type="Gene3D" id="3.40.47.10">
    <property type="match status" value="1"/>
</dbReference>
<dbReference type="InterPro" id="IPR000794">
    <property type="entry name" value="Beta-ketoacyl_synthase"/>
</dbReference>
<comment type="caution">
    <text evidence="15">The sequence shown here is derived from an EMBL/GenBank/DDBJ whole genome shotgun (WGS) entry which is preliminary data.</text>
</comment>
<dbReference type="EMBL" id="JPRO01000001">
    <property type="protein sequence ID" value="KFF09007.1"/>
    <property type="molecule type" value="Genomic_DNA"/>
</dbReference>
<dbReference type="InterPro" id="IPR017568">
    <property type="entry name" value="3-oxoacyl-ACP_synth-2"/>
</dbReference>
<dbReference type="PANTHER" id="PTHR11712">
    <property type="entry name" value="POLYKETIDE SYNTHASE-RELATED"/>
    <property type="match status" value="1"/>
</dbReference>
<evidence type="ECO:0000256" key="2">
    <source>
        <dbReference type="ARBA" id="ARBA00008467"/>
    </source>
</evidence>
<comment type="catalytic activity">
    <reaction evidence="11">
        <text>(9Z)-hexadecenoyl-[ACP] + malonyl-[ACP] + H(+) = 3-oxo-(11Z)-octadecenoyl-[ACP] + holo-[ACP] + CO2</text>
        <dbReference type="Rhea" id="RHEA:55040"/>
        <dbReference type="Rhea" id="RHEA-COMP:9623"/>
        <dbReference type="Rhea" id="RHEA-COMP:9685"/>
        <dbReference type="Rhea" id="RHEA-COMP:10800"/>
        <dbReference type="Rhea" id="RHEA-COMP:14074"/>
        <dbReference type="ChEBI" id="CHEBI:15378"/>
        <dbReference type="ChEBI" id="CHEBI:16526"/>
        <dbReference type="ChEBI" id="CHEBI:64479"/>
        <dbReference type="ChEBI" id="CHEBI:78449"/>
        <dbReference type="ChEBI" id="CHEBI:83989"/>
        <dbReference type="ChEBI" id="CHEBI:138538"/>
        <dbReference type="EC" id="2.3.1.179"/>
    </reaction>
</comment>
<evidence type="ECO:0000256" key="8">
    <source>
        <dbReference type="ARBA" id="ARBA00023098"/>
    </source>
</evidence>
<dbReference type="eggNOG" id="COG0304">
    <property type="taxonomic scope" value="Bacteria"/>
</dbReference>
<dbReference type="EC" id="2.3.1.179" evidence="3 11"/>
<comment type="function">
    <text evidence="11">Involved in the type II fatty acid elongation cycle. Catalyzes the elongation of a wide range of acyl-ACP by the addition of two carbons from malonyl-ACP to an acyl acceptor. Can efficiently catalyze the conversion of palmitoleoyl-ACP (cis-hexadec-9-enoyl-ACP) to cis-vaccenoyl-ACP (cis-octadec-11-enoyl-ACP), an essential step in the thermal regulation of fatty acid composition.</text>
</comment>
<dbReference type="GO" id="GO:0004315">
    <property type="term" value="F:3-oxoacyl-[acyl-carrier-protein] synthase activity"/>
    <property type="evidence" value="ECO:0007669"/>
    <property type="project" value="UniProtKB-UniRule"/>
</dbReference>
<dbReference type="InterPro" id="IPR014030">
    <property type="entry name" value="Ketoacyl_synth_N"/>
</dbReference>
<keyword evidence="6 11" id="KW-0808">Transferase</keyword>
<evidence type="ECO:0000313" key="16">
    <source>
        <dbReference type="Proteomes" id="UP000028703"/>
    </source>
</evidence>
<organism evidence="15 16">
    <name type="scientific">Chryseobacterium luteum</name>
    <dbReference type="NCBI Taxonomy" id="421531"/>
    <lineage>
        <taxon>Bacteria</taxon>
        <taxon>Pseudomonadati</taxon>
        <taxon>Bacteroidota</taxon>
        <taxon>Flavobacteriia</taxon>
        <taxon>Flavobacteriales</taxon>
        <taxon>Weeksellaceae</taxon>
        <taxon>Chryseobacterium group</taxon>
        <taxon>Chryseobacterium</taxon>
    </lineage>
</organism>
<dbReference type="InterPro" id="IPR020841">
    <property type="entry name" value="PKS_Beta-ketoAc_synthase_dom"/>
</dbReference>
<evidence type="ECO:0000256" key="6">
    <source>
        <dbReference type="ARBA" id="ARBA00022679"/>
    </source>
</evidence>
<dbReference type="SMART" id="SM00825">
    <property type="entry name" value="PKS_KS"/>
    <property type="match status" value="1"/>
</dbReference>
<keyword evidence="9 11" id="KW-0275">Fatty acid biosynthesis</keyword>
<comment type="pathway">
    <text evidence="1 11">Lipid metabolism; fatty acid biosynthesis.</text>
</comment>
<dbReference type="NCBIfam" id="NF005589">
    <property type="entry name" value="PRK07314.1"/>
    <property type="match status" value="1"/>
</dbReference>
<dbReference type="FunFam" id="3.40.47.10:FF:000018">
    <property type="entry name" value="3-oxoacyl-[acyl-carrier-protein] synthase 2"/>
    <property type="match status" value="1"/>
</dbReference>
<gene>
    <name evidence="15" type="ORF">IX38_00365</name>
</gene>
<evidence type="ECO:0000256" key="5">
    <source>
        <dbReference type="ARBA" id="ARBA00022516"/>
    </source>
</evidence>
<feature type="active site" description="For beta-ketoacyl synthase activity" evidence="12">
    <location>
        <position position="163"/>
    </location>
</feature>
<dbReference type="PROSITE" id="PS52004">
    <property type="entry name" value="KS3_2"/>
    <property type="match status" value="1"/>
</dbReference>
<protein>
    <recommendedName>
        <fullName evidence="4 11">3-oxoacyl-[acyl-carrier-protein] synthase 2</fullName>
        <ecNumber evidence="3 11">2.3.1.179</ecNumber>
    </recommendedName>
</protein>
<evidence type="ECO:0000256" key="11">
    <source>
        <dbReference type="PIRNR" id="PIRNR000447"/>
    </source>
</evidence>
<dbReference type="GO" id="GO:0005829">
    <property type="term" value="C:cytosol"/>
    <property type="evidence" value="ECO:0007669"/>
    <property type="project" value="TreeGrafter"/>
</dbReference>
<keyword evidence="7" id="KW-0276">Fatty acid metabolism</keyword>
<evidence type="ECO:0000256" key="3">
    <source>
        <dbReference type="ARBA" id="ARBA00012356"/>
    </source>
</evidence>
<evidence type="ECO:0000313" key="15">
    <source>
        <dbReference type="EMBL" id="KFF09007.1"/>
    </source>
</evidence>
<dbReference type="UniPathway" id="UPA00094"/>
<keyword evidence="8" id="KW-0443">Lipid metabolism</keyword>
<evidence type="ECO:0000256" key="9">
    <source>
        <dbReference type="ARBA" id="ARBA00023160"/>
    </source>
</evidence>
<dbReference type="PIRSF" id="PIRSF000447">
    <property type="entry name" value="KAS_II"/>
    <property type="match status" value="1"/>
</dbReference>
<evidence type="ECO:0000256" key="4">
    <source>
        <dbReference type="ARBA" id="ARBA00014657"/>
    </source>
</evidence>
<keyword evidence="16" id="KW-1185">Reference proteome</keyword>
<dbReference type="Pfam" id="PF00109">
    <property type="entry name" value="ketoacyl-synt"/>
    <property type="match status" value="1"/>
</dbReference>
<dbReference type="OrthoDB" id="9808669at2"/>
<feature type="domain" description="Ketosynthase family 3 (KS3)" evidence="14">
    <location>
        <begin position="1"/>
        <end position="411"/>
    </location>
</feature>
<evidence type="ECO:0000256" key="12">
    <source>
        <dbReference type="PIRSR" id="PIRSR000447-1"/>
    </source>
</evidence>
<dbReference type="PANTHER" id="PTHR11712:SF336">
    <property type="entry name" value="3-OXOACYL-[ACYL-CARRIER-PROTEIN] SYNTHASE, MITOCHONDRIAL"/>
    <property type="match status" value="1"/>
</dbReference>
<dbReference type="STRING" id="421531.IX38_00365"/>
<evidence type="ECO:0000256" key="7">
    <source>
        <dbReference type="ARBA" id="ARBA00022832"/>
    </source>
</evidence>
<keyword evidence="5 11" id="KW-0444">Lipid biosynthesis</keyword>
<sequence length="414" mass="44225">MKRVVITGLGAVTPLGNNVEDFWQNSINGVSGAGLITHFDSEKFKVHFACEVKNFDPKVHLTHNEIKRSDLFSQYAMYASTEAIQDSGLELEKMNPFDTGVIWGTGQGGMVTFETEVMNFADGDGTPKFNPFFVPKFIANMASGMISMKFGLQGINYTTISACATGNTALMDAFNYIRLGKAKVIISGGSEAAITPASVGGFSVMKAMSTRNDDMTTASRPYDADRDGFVMGEGAGALVLEEYEHAKARGAKIYAELAGAAMTADAYHMTAPHPDGISAIKAMQLAMQEAGANMEDIDYVNPHATSTPLGDLVELKAISKVFGGNKNLDISATKSMTGHLLGAAGAAEAILCIKAIEKGIIPPTINLHHIDENIPKDVNIVFGEAKEKEINFALSNAFGFGGHNATLVFKKFSH</sequence>
<dbReference type="Pfam" id="PF02801">
    <property type="entry name" value="Ketoacyl-synt_C"/>
    <property type="match status" value="1"/>
</dbReference>
<evidence type="ECO:0000256" key="13">
    <source>
        <dbReference type="RuleBase" id="RU003694"/>
    </source>
</evidence>
<evidence type="ECO:0000256" key="10">
    <source>
        <dbReference type="ARBA" id="ARBA00023315"/>
    </source>
</evidence>
<name>A0A085ZX43_9FLAO</name>
<evidence type="ECO:0000259" key="14">
    <source>
        <dbReference type="PROSITE" id="PS52004"/>
    </source>
</evidence>
<dbReference type="PROSITE" id="PS00606">
    <property type="entry name" value="KS3_1"/>
    <property type="match status" value="1"/>
</dbReference>
<dbReference type="FunFam" id="3.40.47.10:FF:000029">
    <property type="entry name" value="3-oxoacyl-[acyl-carrier-protein] synthase 1"/>
    <property type="match status" value="1"/>
</dbReference>
<evidence type="ECO:0000256" key="1">
    <source>
        <dbReference type="ARBA" id="ARBA00005194"/>
    </source>
</evidence>
<accession>A0A085ZX43</accession>
<dbReference type="InterPro" id="IPR014031">
    <property type="entry name" value="Ketoacyl_synth_C"/>
</dbReference>
<dbReference type="Proteomes" id="UP000028703">
    <property type="component" value="Unassembled WGS sequence"/>
</dbReference>
<keyword evidence="10 11" id="KW-0012">Acyltransferase</keyword>
<comment type="similarity">
    <text evidence="2 11 13">Belongs to the thiolase-like superfamily. Beta-ketoacyl-ACP synthases family.</text>
</comment>
<dbReference type="CDD" id="cd00834">
    <property type="entry name" value="KAS_I_II"/>
    <property type="match status" value="1"/>
</dbReference>
<dbReference type="NCBIfam" id="TIGR03150">
    <property type="entry name" value="fabF"/>
    <property type="match status" value="1"/>
</dbReference>
<proteinExistence type="inferred from homology"/>
<dbReference type="InterPro" id="IPR016039">
    <property type="entry name" value="Thiolase-like"/>
</dbReference>
<dbReference type="AlphaFoldDB" id="A0A085ZX43"/>